<protein>
    <submittedName>
        <fullName evidence="1">Uncharacterized protein</fullName>
    </submittedName>
</protein>
<gene>
    <name evidence="1" type="ORF">LX32DRAFT_404950</name>
</gene>
<evidence type="ECO:0000313" key="1">
    <source>
        <dbReference type="EMBL" id="KAK2028311.1"/>
    </source>
</evidence>
<comment type="caution">
    <text evidence="1">The sequence shown here is derived from an EMBL/GenBank/DDBJ whole genome shotgun (WGS) entry which is preliminary data.</text>
</comment>
<sequence>MTTSRAACAVCMRYLCVRVCLAPWRGVMRGRGAAGSSSPHSGLPEVVLLGDTVRMGTYFKLPLEKMRVRARARAREAFRRLREAIVAAARPTRFWLSKMMESDAACKKTPQSSESQKNKNIHIMAPSQSRLRGESKIWVASWQRKLVQSHPNGGDVFIYNEEKKWTYVCVVYHEPGPSSGTEGC</sequence>
<accession>A0AAD9HHM9</accession>
<dbReference type="Proteomes" id="UP001232148">
    <property type="component" value="Unassembled WGS sequence"/>
</dbReference>
<evidence type="ECO:0000313" key="2">
    <source>
        <dbReference type="Proteomes" id="UP001232148"/>
    </source>
</evidence>
<reference evidence="1" key="1">
    <citation type="submission" date="2021-06" db="EMBL/GenBank/DDBJ databases">
        <title>Comparative genomics, transcriptomics and evolutionary studies reveal genomic signatures of adaptation to plant cell wall in hemibiotrophic fungi.</title>
        <authorList>
            <consortium name="DOE Joint Genome Institute"/>
            <person name="Baroncelli R."/>
            <person name="Diaz J.F."/>
            <person name="Benocci T."/>
            <person name="Peng M."/>
            <person name="Battaglia E."/>
            <person name="Haridas S."/>
            <person name="Andreopoulos W."/>
            <person name="Labutti K."/>
            <person name="Pangilinan J."/>
            <person name="Floch G.L."/>
            <person name="Makela M.R."/>
            <person name="Henrissat B."/>
            <person name="Grigoriev I.V."/>
            <person name="Crouch J.A."/>
            <person name="De Vries R.P."/>
            <person name="Sukno S.A."/>
            <person name="Thon M.R."/>
        </authorList>
    </citation>
    <scope>NUCLEOTIDE SEQUENCE</scope>
    <source>
        <strain evidence="1">MAFF235873</strain>
    </source>
</reference>
<keyword evidence="2" id="KW-1185">Reference proteome</keyword>
<proteinExistence type="predicted"/>
<dbReference type="AlphaFoldDB" id="A0AAD9HHM9"/>
<name>A0AAD9HHM9_9PEZI</name>
<organism evidence="1 2">
    <name type="scientific">Colletotrichum zoysiae</name>
    <dbReference type="NCBI Taxonomy" id="1216348"/>
    <lineage>
        <taxon>Eukaryota</taxon>
        <taxon>Fungi</taxon>
        <taxon>Dikarya</taxon>
        <taxon>Ascomycota</taxon>
        <taxon>Pezizomycotina</taxon>
        <taxon>Sordariomycetes</taxon>
        <taxon>Hypocreomycetidae</taxon>
        <taxon>Glomerellales</taxon>
        <taxon>Glomerellaceae</taxon>
        <taxon>Colletotrichum</taxon>
        <taxon>Colletotrichum graminicola species complex</taxon>
    </lineage>
</organism>
<dbReference type="EMBL" id="MU842880">
    <property type="protein sequence ID" value="KAK2028311.1"/>
    <property type="molecule type" value="Genomic_DNA"/>
</dbReference>